<dbReference type="EMBL" id="JACEGD010000007">
    <property type="protein sequence ID" value="MBH5386431.1"/>
    <property type="molecule type" value="Genomic_DNA"/>
</dbReference>
<evidence type="ECO:0000313" key="8">
    <source>
        <dbReference type="EMBL" id="MBH5386431.1"/>
    </source>
</evidence>
<keyword evidence="9" id="KW-1185">Reference proteome</keyword>
<keyword evidence="4 6" id="KW-1133">Transmembrane helix</keyword>
<feature type="transmembrane region" description="Helical" evidence="6">
    <location>
        <begin position="32"/>
        <end position="58"/>
    </location>
</feature>
<comment type="caution">
    <text evidence="8">The sequence shown here is derived from an EMBL/GenBank/DDBJ whole genome shotgun (WGS) entry which is preliminary data.</text>
</comment>
<feature type="transmembrane region" description="Helical" evidence="6">
    <location>
        <begin position="387"/>
        <end position="412"/>
    </location>
</feature>
<feature type="transmembrane region" description="Helical" evidence="6">
    <location>
        <begin position="255"/>
        <end position="273"/>
    </location>
</feature>
<feature type="transmembrane region" description="Helical" evidence="6">
    <location>
        <begin position="454"/>
        <end position="475"/>
    </location>
</feature>
<evidence type="ECO:0000313" key="9">
    <source>
        <dbReference type="Proteomes" id="UP001194539"/>
    </source>
</evidence>
<feature type="transmembrane region" description="Helical" evidence="6">
    <location>
        <begin position="231"/>
        <end position="249"/>
    </location>
</feature>
<keyword evidence="2" id="KW-0813">Transport</keyword>
<evidence type="ECO:0000256" key="6">
    <source>
        <dbReference type="SAM" id="Phobius"/>
    </source>
</evidence>
<feature type="transmembrane region" description="Helical" evidence="6">
    <location>
        <begin position="294"/>
        <end position="318"/>
    </location>
</feature>
<name>A0ABS0NZJ0_9BRAD</name>
<dbReference type="PRINTS" id="PR01036">
    <property type="entry name" value="TCRTETB"/>
</dbReference>
<feature type="transmembrane region" description="Helical" evidence="6">
    <location>
        <begin position="359"/>
        <end position="381"/>
    </location>
</feature>
<gene>
    <name evidence="8" type="ORF">H1B27_09050</name>
</gene>
<feature type="transmembrane region" description="Helical" evidence="6">
    <location>
        <begin position="189"/>
        <end position="210"/>
    </location>
</feature>
<accession>A0ABS0NZJ0</accession>
<feature type="transmembrane region" description="Helical" evidence="6">
    <location>
        <begin position="126"/>
        <end position="147"/>
    </location>
</feature>
<feature type="transmembrane region" description="Helical" evidence="6">
    <location>
        <begin position="330"/>
        <end position="347"/>
    </location>
</feature>
<dbReference type="Proteomes" id="UP001194539">
    <property type="component" value="Unassembled WGS sequence"/>
</dbReference>
<evidence type="ECO:0000259" key="7">
    <source>
        <dbReference type="PROSITE" id="PS50850"/>
    </source>
</evidence>
<keyword evidence="3 6" id="KW-0812">Transmembrane</keyword>
<dbReference type="InterPro" id="IPR036259">
    <property type="entry name" value="MFS_trans_sf"/>
</dbReference>
<evidence type="ECO:0000256" key="3">
    <source>
        <dbReference type="ARBA" id="ARBA00022692"/>
    </source>
</evidence>
<feature type="transmembrane region" description="Helical" evidence="6">
    <location>
        <begin position="70"/>
        <end position="89"/>
    </location>
</feature>
<feature type="transmembrane region" description="Helical" evidence="6">
    <location>
        <begin position="101"/>
        <end position="120"/>
    </location>
</feature>
<evidence type="ECO:0000256" key="2">
    <source>
        <dbReference type="ARBA" id="ARBA00022448"/>
    </source>
</evidence>
<evidence type="ECO:0000256" key="5">
    <source>
        <dbReference type="ARBA" id="ARBA00023136"/>
    </source>
</evidence>
<feature type="transmembrane region" description="Helical" evidence="6">
    <location>
        <begin position="419"/>
        <end position="442"/>
    </location>
</feature>
<proteinExistence type="predicted"/>
<dbReference type="Gene3D" id="1.20.1720.10">
    <property type="entry name" value="Multidrug resistance protein D"/>
    <property type="match status" value="1"/>
</dbReference>
<protein>
    <submittedName>
        <fullName evidence="8">MFS transporter</fullName>
    </submittedName>
</protein>
<feature type="domain" description="Major facilitator superfamily (MFS) profile" evidence="7">
    <location>
        <begin position="34"/>
        <end position="480"/>
    </location>
</feature>
<dbReference type="SUPFAM" id="SSF103473">
    <property type="entry name" value="MFS general substrate transporter"/>
    <property type="match status" value="1"/>
</dbReference>
<dbReference type="RefSeq" id="WP_197965805.1">
    <property type="nucleotide sequence ID" value="NZ_JACEGD010000007.1"/>
</dbReference>
<dbReference type="PANTHER" id="PTHR42718">
    <property type="entry name" value="MAJOR FACILITATOR SUPERFAMILY MULTIDRUG TRANSPORTER MFSC"/>
    <property type="match status" value="1"/>
</dbReference>
<dbReference type="PANTHER" id="PTHR42718:SF9">
    <property type="entry name" value="MAJOR FACILITATOR SUPERFAMILY MULTIDRUG TRANSPORTER MFSC"/>
    <property type="match status" value="1"/>
</dbReference>
<evidence type="ECO:0000256" key="4">
    <source>
        <dbReference type="ARBA" id="ARBA00022989"/>
    </source>
</evidence>
<feature type="transmembrane region" description="Helical" evidence="6">
    <location>
        <begin position="159"/>
        <end position="177"/>
    </location>
</feature>
<comment type="subcellular location">
    <subcellularLocation>
        <location evidence="1">Membrane</location>
        <topology evidence="1">Multi-pass membrane protein</topology>
    </subcellularLocation>
</comment>
<dbReference type="Pfam" id="PF07690">
    <property type="entry name" value="MFS_1"/>
    <property type="match status" value="1"/>
</dbReference>
<reference evidence="8 9" key="1">
    <citation type="submission" date="2020-07" db="EMBL/GenBank/DDBJ databases">
        <title>Bradyrhizobium diversity isolated from nodules of indigenous legumes of Western Australia.</title>
        <authorList>
            <person name="Klepa M.S."/>
        </authorList>
    </citation>
    <scope>NUCLEOTIDE SEQUENCE [LARGE SCALE GENOMIC DNA]</scope>
    <source>
        <strain evidence="8 9">CNPSo 4019</strain>
    </source>
</reference>
<evidence type="ECO:0000256" key="1">
    <source>
        <dbReference type="ARBA" id="ARBA00004141"/>
    </source>
</evidence>
<organism evidence="8 9">
    <name type="scientific">Bradyrhizobium diversitatis</name>
    <dbReference type="NCBI Taxonomy" id="2755406"/>
    <lineage>
        <taxon>Bacteria</taxon>
        <taxon>Pseudomonadati</taxon>
        <taxon>Pseudomonadota</taxon>
        <taxon>Alphaproteobacteria</taxon>
        <taxon>Hyphomicrobiales</taxon>
        <taxon>Nitrobacteraceae</taxon>
        <taxon>Bradyrhizobium</taxon>
    </lineage>
</organism>
<dbReference type="Gene3D" id="1.20.1250.20">
    <property type="entry name" value="MFS general substrate transporter like domains"/>
    <property type="match status" value="1"/>
</dbReference>
<dbReference type="PROSITE" id="PS50850">
    <property type="entry name" value="MFS"/>
    <property type="match status" value="1"/>
</dbReference>
<dbReference type="CDD" id="cd17321">
    <property type="entry name" value="MFS_MMR_MDR_like"/>
    <property type="match status" value="1"/>
</dbReference>
<dbReference type="InterPro" id="IPR020846">
    <property type="entry name" value="MFS_dom"/>
</dbReference>
<keyword evidence="5 6" id="KW-0472">Membrane</keyword>
<dbReference type="InterPro" id="IPR011701">
    <property type="entry name" value="MFS"/>
</dbReference>
<sequence>MSGSSIWDSLLRASLNVACVPKRESDVRKRNVLLVSILSLTQFLIIMNTTAVNVALFAVSKDFQTPFTQVRWVANAYAITFAGFLLVGGDLCDKTGAGRSFLLGAFILALGLLGSALAGGPKALSASLAVQGAGAAFLTPAIYAAIADAFPNTISKARAIGIWAALAGTAQAVGPILGGTIVEFYGWRWIFWLELLIVTALMSIVVYPAWTAPRKTPIVHRPRLHRVLMRTGLLFVGPTLLVSAVMGYAAEGSSFWVAILAAASATSLGILIFSEWFSRDAFLPPNVAANRTFIFVNAIGCCLNFTYYGVSFLLAFHLLASRNLTAAETGLAFFPLAAMMCLGPAATTKLARSHSQRNIMLIGLGIAVAGLGMTIAGIFLIESGVTVMTMLSMSCFGIGLTAPAMSTMLLIVLPSHRGVVVSCLTMTRQLGCALGVATFGGLLARPPLTPDDPLVTAAQLATVAIGVALVAAYFLPLEVREESTGSEA</sequence>